<dbReference type="Pfam" id="PF01975">
    <property type="entry name" value="SurE"/>
    <property type="match status" value="2"/>
</dbReference>
<feature type="domain" description="Survival protein SurE-like phosphatase/nucleotidase" evidence="2">
    <location>
        <begin position="154"/>
        <end position="263"/>
    </location>
</feature>
<dbReference type="Proteomes" id="UP000807306">
    <property type="component" value="Unassembled WGS sequence"/>
</dbReference>
<organism evidence="3 4">
    <name type="scientific">Crepidotus variabilis</name>
    <dbReference type="NCBI Taxonomy" id="179855"/>
    <lineage>
        <taxon>Eukaryota</taxon>
        <taxon>Fungi</taxon>
        <taxon>Dikarya</taxon>
        <taxon>Basidiomycota</taxon>
        <taxon>Agaricomycotina</taxon>
        <taxon>Agaricomycetes</taxon>
        <taxon>Agaricomycetidae</taxon>
        <taxon>Agaricales</taxon>
        <taxon>Agaricineae</taxon>
        <taxon>Crepidotaceae</taxon>
        <taxon>Crepidotus</taxon>
    </lineage>
</organism>
<reference evidence="3" key="1">
    <citation type="submission" date="2020-11" db="EMBL/GenBank/DDBJ databases">
        <authorList>
            <consortium name="DOE Joint Genome Institute"/>
            <person name="Ahrendt S."/>
            <person name="Riley R."/>
            <person name="Andreopoulos W."/>
            <person name="Labutti K."/>
            <person name="Pangilinan J."/>
            <person name="Ruiz-Duenas F.J."/>
            <person name="Barrasa J.M."/>
            <person name="Sanchez-Garcia M."/>
            <person name="Camarero S."/>
            <person name="Miyauchi S."/>
            <person name="Serrano A."/>
            <person name="Linde D."/>
            <person name="Babiker R."/>
            <person name="Drula E."/>
            <person name="Ayuso-Fernandez I."/>
            <person name="Pacheco R."/>
            <person name="Padilla G."/>
            <person name="Ferreira P."/>
            <person name="Barriuso J."/>
            <person name="Kellner H."/>
            <person name="Castanera R."/>
            <person name="Alfaro M."/>
            <person name="Ramirez L."/>
            <person name="Pisabarro A.G."/>
            <person name="Kuo A."/>
            <person name="Tritt A."/>
            <person name="Lipzen A."/>
            <person name="He G."/>
            <person name="Yan M."/>
            <person name="Ng V."/>
            <person name="Cullen D."/>
            <person name="Martin F."/>
            <person name="Rosso M.-N."/>
            <person name="Henrissat B."/>
            <person name="Hibbett D."/>
            <person name="Martinez A.T."/>
            <person name="Grigoriev I.V."/>
        </authorList>
    </citation>
    <scope>NUCLEOTIDE SEQUENCE</scope>
    <source>
        <strain evidence="3">CBS 506.95</strain>
    </source>
</reference>
<evidence type="ECO:0000256" key="1">
    <source>
        <dbReference type="SAM" id="MobiDB-lite"/>
    </source>
</evidence>
<dbReference type="PANTHER" id="PTHR47551:SF1">
    <property type="entry name" value="TUBULIN--TYROSINE LIGASE PBY1-RELATED"/>
    <property type="match status" value="1"/>
</dbReference>
<dbReference type="GO" id="GO:0016787">
    <property type="term" value="F:hydrolase activity"/>
    <property type="evidence" value="ECO:0007669"/>
    <property type="project" value="InterPro"/>
</dbReference>
<sequence length="372" mass="41020">MPTILLTNDDGPPNPKDSPFILGLYRHLTKKLGWDVKVVIPNAQKSWIGKAFHIKDITKGNYFYPKESGEGEVSLVSRPLKDGELAEWILLDGTPATCANIALHNLFPGKIDLVVNNLSSSILQKHLCSYNCSDIRPKLWPQHFRHVFWCSKFPNFLTNIAAAFALSSGTVGAAMSAALSGVRAIAVSYGIVENPPPMVYNDPAQKLATEIIKHLWENWGSDDLGLRNGEIDIYNINIPLIGQLLSEEGPKIYWTNLWRNSYGRLFKSVAGSNNPKDQVVKAPGPDASSRATETMSQASSPLNTPETGDLVFKWSPDMAGLIWPDPSNLPVSSDGWAIHHGHVSVTPLRATFAEPEAQVPFDKGQLMWKMKL</sequence>
<dbReference type="PANTHER" id="PTHR47551">
    <property type="entry name" value="TUBULIN--TYROSINE LIGASE PBY1-RELATED"/>
    <property type="match status" value="1"/>
</dbReference>
<feature type="region of interest" description="Disordered" evidence="1">
    <location>
        <begin position="273"/>
        <end position="303"/>
    </location>
</feature>
<dbReference type="GO" id="GO:0000932">
    <property type="term" value="C:P-body"/>
    <property type="evidence" value="ECO:0007669"/>
    <property type="project" value="TreeGrafter"/>
</dbReference>
<evidence type="ECO:0000313" key="4">
    <source>
        <dbReference type="Proteomes" id="UP000807306"/>
    </source>
</evidence>
<dbReference type="InterPro" id="IPR027746">
    <property type="entry name" value="TTL"/>
</dbReference>
<comment type="caution">
    <text evidence="3">The sequence shown here is derived from an EMBL/GenBank/DDBJ whole genome shotgun (WGS) entry which is preliminary data.</text>
</comment>
<evidence type="ECO:0000259" key="2">
    <source>
        <dbReference type="Pfam" id="PF01975"/>
    </source>
</evidence>
<keyword evidence="4" id="KW-1185">Reference proteome</keyword>
<dbReference type="InterPro" id="IPR036523">
    <property type="entry name" value="SurE-like_sf"/>
</dbReference>
<name>A0A9P6JMT0_9AGAR</name>
<gene>
    <name evidence="3" type="ORF">CPB83DRAFT_870420</name>
</gene>
<dbReference type="Gene3D" id="3.40.1210.10">
    <property type="entry name" value="Survival protein SurE-like phosphatase/nucleotidase"/>
    <property type="match status" value="2"/>
</dbReference>
<evidence type="ECO:0000313" key="3">
    <source>
        <dbReference type="EMBL" id="KAF9526441.1"/>
    </source>
</evidence>
<dbReference type="OrthoDB" id="202825at2759"/>
<accession>A0A9P6JMT0</accession>
<dbReference type="InterPro" id="IPR002828">
    <property type="entry name" value="SurE-like_Pase/nucleotidase"/>
</dbReference>
<protein>
    <submittedName>
        <fullName evidence="3">Survival protein sure-like phosphatase/nucleotidase</fullName>
    </submittedName>
</protein>
<proteinExistence type="predicted"/>
<feature type="domain" description="Survival protein SurE-like phosphatase/nucleotidase" evidence="2">
    <location>
        <begin position="4"/>
        <end position="115"/>
    </location>
</feature>
<dbReference type="EMBL" id="MU157871">
    <property type="protein sequence ID" value="KAF9526441.1"/>
    <property type="molecule type" value="Genomic_DNA"/>
</dbReference>
<feature type="compositionally biased region" description="Polar residues" evidence="1">
    <location>
        <begin position="289"/>
        <end position="303"/>
    </location>
</feature>
<dbReference type="SUPFAM" id="SSF64167">
    <property type="entry name" value="SurE-like"/>
    <property type="match status" value="2"/>
</dbReference>
<dbReference type="AlphaFoldDB" id="A0A9P6JMT0"/>